<dbReference type="InterPro" id="IPR036271">
    <property type="entry name" value="Tet_transcr_reg_TetR-rel_C_sf"/>
</dbReference>
<dbReference type="SUPFAM" id="SSF48498">
    <property type="entry name" value="Tetracyclin repressor-like, C-terminal domain"/>
    <property type="match status" value="1"/>
</dbReference>
<evidence type="ECO:0000313" key="7">
    <source>
        <dbReference type="Proteomes" id="UP000093898"/>
    </source>
</evidence>
<dbReference type="InterPro" id="IPR009057">
    <property type="entry name" value="Homeodomain-like_sf"/>
</dbReference>
<dbReference type="PROSITE" id="PS50977">
    <property type="entry name" value="HTH_TETR_2"/>
    <property type="match status" value="1"/>
</dbReference>
<gene>
    <name evidence="6" type="ORF">A5630_21020</name>
</gene>
<evidence type="ECO:0000256" key="3">
    <source>
        <dbReference type="ARBA" id="ARBA00023163"/>
    </source>
</evidence>
<feature type="domain" description="HTH tetR-type" evidence="5">
    <location>
        <begin position="18"/>
        <end position="78"/>
    </location>
</feature>
<dbReference type="PANTHER" id="PTHR30055">
    <property type="entry name" value="HTH-TYPE TRANSCRIPTIONAL REGULATOR RUTR"/>
    <property type="match status" value="1"/>
</dbReference>
<accession>A0A1A3H3Z8</accession>
<keyword evidence="3" id="KW-0804">Transcription</keyword>
<feature type="DNA-binding region" description="H-T-H motif" evidence="4">
    <location>
        <begin position="41"/>
        <end position="60"/>
    </location>
</feature>
<dbReference type="AlphaFoldDB" id="A0A1A3H3Z8"/>
<dbReference type="GO" id="GO:0003700">
    <property type="term" value="F:DNA-binding transcription factor activity"/>
    <property type="evidence" value="ECO:0007669"/>
    <property type="project" value="TreeGrafter"/>
</dbReference>
<dbReference type="InterPro" id="IPR050109">
    <property type="entry name" value="HTH-type_TetR-like_transc_reg"/>
</dbReference>
<dbReference type="OrthoDB" id="9802498at2"/>
<evidence type="ECO:0000256" key="1">
    <source>
        <dbReference type="ARBA" id="ARBA00023015"/>
    </source>
</evidence>
<proteinExistence type="predicted"/>
<dbReference type="Gene3D" id="1.10.10.60">
    <property type="entry name" value="Homeodomain-like"/>
    <property type="match status" value="1"/>
</dbReference>
<dbReference type="RefSeq" id="WP_064980903.1">
    <property type="nucleotide sequence ID" value="NZ_LZLC01000105.1"/>
</dbReference>
<keyword evidence="2 4" id="KW-0238">DNA-binding</keyword>
<keyword evidence="1" id="KW-0805">Transcription regulation</keyword>
<reference evidence="6 7" key="1">
    <citation type="submission" date="2016-06" db="EMBL/GenBank/DDBJ databases">
        <authorList>
            <person name="Kjaerup R.B."/>
            <person name="Dalgaard T.S."/>
            <person name="Juul-Madsen H.R."/>
        </authorList>
    </citation>
    <scope>NUCLEOTIDE SEQUENCE [LARGE SCALE GENOMIC DNA]</scope>
    <source>
        <strain evidence="6 7">1127319.6</strain>
    </source>
</reference>
<protein>
    <recommendedName>
        <fullName evidence="5">HTH tetR-type domain-containing protein</fullName>
    </recommendedName>
</protein>
<dbReference type="PANTHER" id="PTHR30055:SF234">
    <property type="entry name" value="HTH-TYPE TRANSCRIPTIONAL REGULATOR BETI"/>
    <property type="match status" value="1"/>
</dbReference>
<organism evidence="6 7">
    <name type="scientific">Mycolicibacterium mucogenicum</name>
    <name type="common">Mycobacterium mucogenicum</name>
    <dbReference type="NCBI Taxonomy" id="56689"/>
    <lineage>
        <taxon>Bacteria</taxon>
        <taxon>Bacillati</taxon>
        <taxon>Actinomycetota</taxon>
        <taxon>Actinomycetes</taxon>
        <taxon>Mycobacteriales</taxon>
        <taxon>Mycobacteriaceae</taxon>
        <taxon>Mycolicibacterium</taxon>
    </lineage>
</organism>
<dbReference type="Proteomes" id="UP000093898">
    <property type="component" value="Unassembled WGS sequence"/>
</dbReference>
<evidence type="ECO:0000256" key="4">
    <source>
        <dbReference type="PROSITE-ProRule" id="PRU00335"/>
    </source>
</evidence>
<dbReference type="Gene3D" id="1.10.357.10">
    <property type="entry name" value="Tetracycline Repressor, domain 2"/>
    <property type="match status" value="1"/>
</dbReference>
<evidence type="ECO:0000256" key="2">
    <source>
        <dbReference type="ARBA" id="ARBA00023125"/>
    </source>
</evidence>
<dbReference type="EMBL" id="LZLC01000105">
    <property type="protein sequence ID" value="OBJ42356.1"/>
    <property type="molecule type" value="Genomic_DNA"/>
</dbReference>
<evidence type="ECO:0000313" key="6">
    <source>
        <dbReference type="EMBL" id="OBJ42356.1"/>
    </source>
</evidence>
<comment type="caution">
    <text evidence="6">The sequence shown here is derived from an EMBL/GenBank/DDBJ whole genome shotgun (WGS) entry which is preliminary data.</text>
</comment>
<sequence>MDASAENPAQLRGERRRMRTRTALLDAAEQLLADRSTDAIRMEDVAEVAGISPASVYVHFGTKDALVSAVIQRLLDTSMSELMSAYTSDGTAFEQVLEAGVAYMRLLVDRPALTRYLSVNALGGPSNPLDGEVSARIDLLRKAFEERIQAAVDNGEVRAVDSRMLSYFLFGAWNGVAALALRNDNGRLTPEEVEACLWQARELLSRAVAIA</sequence>
<dbReference type="GO" id="GO:0000976">
    <property type="term" value="F:transcription cis-regulatory region binding"/>
    <property type="evidence" value="ECO:0007669"/>
    <property type="project" value="TreeGrafter"/>
</dbReference>
<dbReference type="PRINTS" id="PR00455">
    <property type="entry name" value="HTHTETR"/>
</dbReference>
<dbReference type="SUPFAM" id="SSF46689">
    <property type="entry name" value="Homeodomain-like"/>
    <property type="match status" value="1"/>
</dbReference>
<dbReference type="Pfam" id="PF00440">
    <property type="entry name" value="TetR_N"/>
    <property type="match status" value="1"/>
</dbReference>
<name>A0A1A3H3Z8_MYCMU</name>
<dbReference type="InterPro" id="IPR001647">
    <property type="entry name" value="HTH_TetR"/>
</dbReference>
<evidence type="ECO:0000259" key="5">
    <source>
        <dbReference type="PROSITE" id="PS50977"/>
    </source>
</evidence>